<sequence>MPSTQLEAYVAQHGSSLDFAGERIQVRNFIQRTAESVTAEFLGSRNLYLGRCDRLDDDASSSSHSEVWELIRISGRGNVAGRLKVENQTITQL</sequence>
<name>A0A1A9KN34_9PSED</name>
<dbReference type="Proteomes" id="UP000077748">
    <property type="component" value="Plasmid pRBL16"/>
</dbReference>
<organism evidence="1 2">
    <name type="scientific">Pseudomonas citronellolis</name>
    <dbReference type="NCBI Taxonomy" id="53408"/>
    <lineage>
        <taxon>Bacteria</taxon>
        <taxon>Pseudomonadati</taxon>
        <taxon>Pseudomonadota</taxon>
        <taxon>Gammaproteobacteria</taxon>
        <taxon>Pseudomonadales</taxon>
        <taxon>Pseudomonadaceae</taxon>
        <taxon>Pseudomonas</taxon>
    </lineage>
</organism>
<reference evidence="1 2" key="1">
    <citation type="submission" date="2016-05" db="EMBL/GenBank/DDBJ databases">
        <title>Genome Sequence of Pseudomonas citronellolis Strain SJTE-3, an Estrogens and Persistent Organic Pollutants degradation strain.</title>
        <authorList>
            <person name="Liang R."/>
        </authorList>
    </citation>
    <scope>NUCLEOTIDE SEQUENCE [LARGE SCALE GENOMIC DNA]</scope>
    <source>
        <strain evidence="1 2">SJTE-3</strain>
        <plasmid evidence="2">Plasmid prbl16</plasmid>
    </source>
</reference>
<dbReference type="EMBL" id="CP015879">
    <property type="protein sequence ID" value="ANI18928.1"/>
    <property type="molecule type" value="Genomic_DNA"/>
</dbReference>
<evidence type="ECO:0000313" key="1">
    <source>
        <dbReference type="EMBL" id="ANI18928.1"/>
    </source>
</evidence>
<accession>A0A1A9KN34</accession>
<protein>
    <submittedName>
        <fullName evidence="1">Uncharacterized protein</fullName>
    </submittedName>
</protein>
<geneLocation type="plasmid" evidence="2">
    <name>prbl16</name>
</geneLocation>
<dbReference type="GeneID" id="93444990"/>
<gene>
    <name evidence="1" type="ORF">A9C11_33280</name>
</gene>
<keyword evidence="1" id="KW-0614">Plasmid</keyword>
<dbReference type="AlphaFoldDB" id="A0A1A9KN34"/>
<proteinExistence type="predicted"/>
<dbReference type="RefSeq" id="WP_010792735.1">
    <property type="nucleotide sequence ID" value="NZ_CP015879.1"/>
</dbReference>
<evidence type="ECO:0000313" key="2">
    <source>
        <dbReference type="Proteomes" id="UP000077748"/>
    </source>
</evidence>